<evidence type="ECO:0000256" key="6">
    <source>
        <dbReference type="ARBA" id="ARBA00023277"/>
    </source>
</evidence>
<evidence type="ECO:0000256" key="5">
    <source>
        <dbReference type="ARBA" id="ARBA00023235"/>
    </source>
</evidence>
<evidence type="ECO:0000313" key="9">
    <source>
        <dbReference type="Proteomes" id="UP001597561"/>
    </source>
</evidence>
<comment type="pathway">
    <text evidence="3 7">Amino-sugar metabolism; N-acetylneuraminate degradation; D-fructose 6-phosphate from N-acetylneuraminate: step 3/5.</text>
</comment>
<keyword evidence="6 7" id="KW-0119">Carbohydrate metabolism</keyword>
<dbReference type="InterPro" id="IPR013785">
    <property type="entry name" value="Aldolase_TIM"/>
</dbReference>
<dbReference type="NCBIfam" id="NF002231">
    <property type="entry name" value="PRK01130.1"/>
    <property type="match status" value="1"/>
</dbReference>
<dbReference type="EC" id="5.1.3.9" evidence="7"/>
<keyword evidence="9" id="KW-1185">Reference proteome</keyword>
<dbReference type="PANTHER" id="PTHR36204:SF1">
    <property type="entry name" value="N-ACETYLMANNOSAMINE-6-PHOSPHATE 2-EPIMERASE-RELATED"/>
    <property type="match status" value="1"/>
</dbReference>
<dbReference type="CDD" id="cd04729">
    <property type="entry name" value="NanE"/>
    <property type="match status" value="1"/>
</dbReference>
<evidence type="ECO:0000256" key="4">
    <source>
        <dbReference type="ARBA" id="ARBA00007439"/>
    </source>
</evidence>
<dbReference type="PANTHER" id="PTHR36204">
    <property type="entry name" value="N-ACETYLMANNOSAMINE-6-PHOSPHATE 2-EPIMERASE-RELATED"/>
    <property type="match status" value="1"/>
</dbReference>
<sequence length="229" mass="24180">MTCIIPDRSLVVSCQALEDEPLHGSDTMVKMAFAAMQGGAAGIRANGIEDIKAISKAVDLPVIGLLKKDYPGNDIYITPTLEDALLVSQAGADIVALDATDRVRPDGRSLSETIGILKSKGILVMADISTFEEGIKAASFGVDFVSTTLSGYTPYSKALDGPDLDLVTKLANVLDVPLVAEGRISTPDEAVSALNAGAYFVVVGGAITRPQQITKKFTEKIQERQAKIL</sequence>
<dbReference type="Gene3D" id="3.20.20.70">
    <property type="entry name" value="Aldolase class I"/>
    <property type="match status" value="1"/>
</dbReference>
<dbReference type="InterPro" id="IPR007260">
    <property type="entry name" value="NanE"/>
</dbReference>
<proteinExistence type="inferred from homology"/>
<dbReference type="RefSeq" id="WP_204730169.1">
    <property type="nucleotide sequence ID" value="NZ_JAFBDK010000014.1"/>
</dbReference>
<name>A0ABW5ZDS1_9BACL</name>
<organism evidence="8 9">
    <name type="scientific">Jeotgalibacillus terrae</name>
    <dbReference type="NCBI Taxonomy" id="587735"/>
    <lineage>
        <taxon>Bacteria</taxon>
        <taxon>Bacillati</taxon>
        <taxon>Bacillota</taxon>
        <taxon>Bacilli</taxon>
        <taxon>Bacillales</taxon>
        <taxon>Caryophanaceae</taxon>
        <taxon>Jeotgalibacillus</taxon>
    </lineage>
</organism>
<gene>
    <name evidence="7" type="primary">nanE</name>
    <name evidence="8" type="ORF">ACFS5P_01280</name>
</gene>
<evidence type="ECO:0000256" key="7">
    <source>
        <dbReference type="HAMAP-Rule" id="MF_01235"/>
    </source>
</evidence>
<evidence type="ECO:0000256" key="2">
    <source>
        <dbReference type="ARBA" id="ARBA00002147"/>
    </source>
</evidence>
<dbReference type="Proteomes" id="UP001597561">
    <property type="component" value="Unassembled WGS sequence"/>
</dbReference>
<protein>
    <recommendedName>
        <fullName evidence="7">Putative N-acetylmannosamine-6-phosphate 2-epimerase</fullName>
        <ecNumber evidence="7">5.1.3.9</ecNumber>
    </recommendedName>
    <alternativeName>
        <fullName evidence="7">ManNAc-6-P epimerase</fullName>
    </alternativeName>
</protein>
<keyword evidence="5 7" id="KW-0413">Isomerase</keyword>
<reference evidence="9" key="1">
    <citation type="journal article" date="2019" name="Int. J. Syst. Evol. Microbiol.">
        <title>The Global Catalogue of Microorganisms (GCM) 10K type strain sequencing project: providing services to taxonomists for standard genome sequencing and annotation.</title>
        <authorList>
            <consortium name="The Broad Institute Genomics Platform"/>
            <consortium name="The Broad Institute Genome Sequencing Center for Infectious Disease"/>
            <person name="Wu L."/>
            <person name="Ma J."/>
        </authorList>
    </citation>
    <scope>NUCLEOTIDE SEQUENCE [LARGE SCALE GENOMIC DNA]</scope>
    <source>
        <strain evidence="9">KCTC 13528</strain>
    </source>
</reference>
<comment type="catalytic activity">
    <reaction evidence="1 7">
        <text>an N-acyl-D-glucosamine 6-phosphate = an N-acyl-D-mannosamine 6-phosphate</text>
        <dbReference type="Rhea" id="RHEA:23932"/>
        <dbReference type="ChEBI" id="CHEBI:57599"/>
        <dbReference type="ChEBI" id="CHEBI:57666"/>
        <dbReference type="EC" id="5.1.3.9"/>
    </reaction>
</comment>
<accession>A0ABW5ZDS1</accession>
<comment type="similarity">
    <text evidence="4 7">Belongs to the NanE family.</text>
</comment>
<evidence type="ECO:0000313" key="8">
    <source>
        <dbReference type="EMBL" id="MFD2910501.1"/>
    </source>
</evidence>
<evidence type="ECO:0000256" key="3">
    <source>
        <dbReference type="ARBA" id="ARBA00005081"/>
    </source>
</evidence>
<evidence type="ECO:0000256" key="1">
    <source>
        <dbReference type="ARBA" id="ARBA00000056"/>
    </source>
</evidence>
<dbReference type="SUPFAM" id="SSF51366">
    <property type="entry name" value="Ribulose-phoshate binding barrel"/>
    <property type="match status" value="1"/>
</dbReference>
<dbReference type="InterPro" id="IPR011060">
    <property type="entry name" value="RibuloseP-bd_barrel"/>
</dbReference>
<dbReference type="GO" id="GO:0047465">
    <property type="term" value="F:N-acylglucosamine-6-phosphate 2-epimerase activity"/>
    <property type="evidence" value="ECO:0007669"/>
    <property type="project" value="UniProtKB-EC"/>
</dbReference>
<comment type="function">
    <text evidence="2 7">Converts N-acetylmannosamine-6-phosphate (ManNAc-6-P) to N-acetylglucosamine-6-phosphate (GlcNAc-6-P).</text>
</comment>
<comment type="caution">
    <text evidence="8">The sequence shown here is derived from an EMBL/GenBank/DDBJ whole genome shotgun (WGS) entry which is preliminary data.</text>
</comment>
<dbReference type="Pfam" id="PF04131">
    <property type="entry name" value="NanE"/>
    <property type="match status" value="1"/>
</dbReference>
<dbReference type="HAMAP" id="MF_01235">
    <property type="entry name" value="ManNAc6P_epimer"/>
    <property type="match status" value="1"/>
</dbReference>
<dbReference type="EMBL" id="JBHUPG010000001">
    <property type="protein sequence ID" value="MFD2910501.1"/>
    <property type="molecule type" value="Genomic_DNA"/>
</dbReference>